<dbReference type="EMBL" id="CAJNOQ010064296">
    <property type="protein sequence ID" value="CAF1677147.1"/>
    <property type="molecule type" value="Genomic_DNA"/>
</dbReference>
<proteinExistence type="predicted"/>
<feature type="non-terminal residue" evidence="1">
    <location>
        <position position="35"/>
    </location>
</feature>
<evidence type="ECO:0000313" key="3">
    <source>
        <dbReference type="Proteomes" id="UP000663829"/>
    </source>
</evidence>
<dbReference type="Proteomes" id="UP000681722">
    <property type="component" value="Unassembled WGS sequence"/>
</dbReference>
<evidence type="ECO:0000313" key="2">
    <source>
        <dbReference type="EMBL" id="CAF4668031.1"/>
    </source>
</evidence>
<gene>
    <name evidence="1" type="ORF">GPM918_LOCUS46499</name>
    <name evidence="2" type="ORF">SRO942_LOCUS50801</name>
</gene>
<evidence type="ECO:0000313" key="1">
    <source>
        <dbReference type="EMBL" id="CAF1677147.1"/>
    </source>
</evidence>
<reference evidence="1" key="1">
    <citation type="submission" date="2021-02" db="EMBL/GenBank/DDBJ databases">
        <authorList>
            <person name="Nowell W R."/>
        </authorList>
    </citation>
    <scope>NUCLEOTIDE SEQUENCE</scope>
</reference>
<comment type="caution">
    <text evidence="1">The sequence shown here is derived from an EMBL/GenBank/DDBJ whole genome shotgun (WGS) entry which is preliminary data.</text>
</comment>
<keyword evidence="3" id="KW-1185">Reference proteome</keyword>
<sequence length="35" mass="4031">MVFPQTSSNYTSIDAEFMLILNMIKLFDFGSQLDL</sequence>
<dbReference type="AlphaFoldDB" id="A0A816GMT5"/>
<protein>
    <submittedName>
        <fullName evidence="1">Uncharacterized protein</fullName>
    </submittedName>
</protein>
<organism evidence="1 3">
    <name type="scientific">Didymodactylos carnosus</name>
    <dbReference type="NCBI Taxonomy" id="1234261"/>
    <lineage>
        <taxon>Eukaryota</taxon>
        <taxon>Metazoa</taxon>
        <taxon>Spiralia</taxon>
        <taxon>Gnathifera</taxon>
        <taxon>Rotifera</taxon>
        <taxon>Eurotatoria</taxon>
        <taxon>Bdelloidea</taxon>
        <taxon>Philodinida</taxon>
        <taxon>Philodinidae</taxon>
        <taxon>Didymodactylos</taxon>
    </lineage>
</organism>
<dbReference type="EMBL" id="CAJOBC010148836">
    <property type="protein sequence ID" value="CAF4668031.1"/>
    <property type="molecule type" value="Genomic_DNA"/>
</dbReference>
<accession>A0A816GMT5</accession>
<dbReference type="Proteomes" id="UP000663829">
    <property type="component" value="Unassembled WGS sequence"/>
</dbReference>
<name>A0A816GMT5_9BILA</name>